<accession>A0A915ACA6</accession>
<evidence type="ECO:0000313" key="4">
    <source>
        <dbReference type="WBParaSite" id="PgR004_g032_t01"/>
    </source>
</evidence>
<dbReference type="Proteomes" id="UP000887569">
    <property type="component" value="Unplaced"/>
</dbReference>
<reference evidence="4" key="1">
    <citation type="submission" date="2022-11" db="UniProtKB">
        <authorList>
            <consortium name="WormBaseParasite"/>
        </authorList>
    </citation>
    <scope>IDENTIFICATION</scope>
</reference>
<proteinExistence type="predicted"/>
<keyword evidence="3" id="KW-1185">Reference proteome</keyword>
<sequence>IISLYDASIFFILFTHTLGGLTINQSHAENRNRMSHNNETNLDSTFSNIQSHKMPIEILEPDLARRIFVGANNPLMRTTIRNSPRVTLKPNVRLRRATELPSSKPTTLMLSSVTAGITKRSVEAELKKSFESAENDDISDVAVDYISTEDTDSYPNITHLNDIADMPMSNDIGENISQILISQTIQQEINTTTITTESPIASLSHSTQIMPTTDAESGSTSEKGILTEGNVVFSKVPQSSVGLPEFTDDSTRPTMVAKSTLETGNFEDTVRTMEEDLLKLPTVQPTLDVMTMVAIPIQNTLLNGGDITLQTTTTDDLKATEVTPASTEQQTSTDVSIPLNSNRSTGDPEDALLHQIKEDGKFVLSTLPQQNILVIGNEVRTMDPVETPSETRFFTFWYRDKRRRVKIEPTYLLNDQFFGPDPLKTKRTVISGSTSWNSYKVENDFARTKRDAKLPLVSSSSHRLAKFPFDI</sequence>
<keyword evidence="2" id="KW-0732">Signal</keyword>
<organism evidence="3 4">
    <name type="scientific">Parascaris univalens</name>
    <name type="common">Nematode worm</name>
    <dbReference type="NCBI Taxonomy" id="6257"/>
    <lineage>
        <taxon>Eukaryota</taxon>
        <taxon>Metazoa</taxon>
        <taxon>Ecdysozoa</taxon>
        <taxon>Nematoda</taxon>
        <taxon>Chromadorea</taxon>
        <taxon>Rhabditida</taxon>
        <taxon>Spirurina</taxon>
        <taxon>Ascaridomorpha</taxon>
        <taxon>Ascaridoidea</taxon>
        <taxon>Ascarididae</taxon>
        <taxon>Parascaris</taxon>
    </lineage>
</organism>
<feature type="chain" id="PRO_5037978244" evidence="2">
    <location>
        <begin position="20"/>
        <end position="471"/>
    </location>
</feature>
<dbReference type="WBParaSite" id="PgR004_g032_t01">
    <property type="protein sequence ID" value="PgR004_g032_t01"/>
    <property type="gene ID" value="PgR004_g032"/>
</dbReference>
<evidence type="ECO:0000256" key="1">
    <source>
        <dbReference type="SAM" id="MobiDB-lite"/>
    </source>
</evidence>
<feature type="signal peptide" evidence="2">
    <location>
        <begin position="1"/>
        <end position="19"/>
    </location>
</feature>
<evidence type="ECO:0000256" key="2">
    <source>
        <dbReference type="SAM" id="SignalP"/>
    </source>
</evidence>
<protein>
    <submittedName>
        <fullName evidence="4">Uncharacterized protein</fullName>
    </submittedName>
</protein>
<name>A0A915ACA6_PARUN</name>
<evidence type="ECO:0000313" key="3">
    <source>
        <dbReference type="Proteomes" id="UP000887569"/>
    </source>
</evidence>
<dbReference type="AlphaFoldDB" id="A0A915ACA6"/>
<feature type="region of interest" description="Disordered" evidence="1">
    <location>
        <begin position="318"/>
        <end position="345"/>
    </location>
</feature>
<feature type="compositionally biased region" description="Polar residues" evidence="1">
    <location>
        <begin position="324"/>
        <end position="345"/>
    </location>
</feature>